<reference evidence="2" key="1">
    <citation type="submission" date="2019-01" db="EMBL/GenBank/DDBJ databases">
        <title>Draft genome sequences of three monokaryotic isolates of the white-rot basidiomycete fungus Dichomitus squalens.</title>
        <authorList>
            <consortium name="DOE Joint Genome Institute"/>
            <person name="Lopez S.C."/>
            <person name="Andreopoulos B."/>
            <person name="Pangilinan J."/>
            <person name="Lipzen A."/>
            <person name="Riley R."/>
            <person name="Ahrendt S."/>
            <person name="Ng V."/>
            <person name="Barry K."/>
            <person name="Daum C."/>
            <person name="Grigoriev I.V."/>
            <person name="Hilden K.S."/>
            <person name="Makela M.R."/>
            <person name="de Vries R.P."/>
        </authorList>
    </citation>
    <scope>NUCLEOTIDE SEQUENCE [LARGE SCALE GENOMIC DNA]</scope>
    <source>
        <strain evidence="2">OM18370.1</strain>
    </source>
</reference>
<proteinExistence type="predicted"/>
<feature type="transmembrane region" description="Helical" evidence="1">
    <location>
        <begin position="30"/>
        <end position="51"/>
    </location>
</feature>
<dbReference type="AlphaFoldDB" id="A0A4Q9M8C7"/>
<organism evidence="2">
    <name type="scientific">Dichomitus squalens</name>
    <dbReference type="NCBI Taxonomy" id="114155"/>
    <lineage>
        <taxon>Eukaryota</taxon>
        <taxon>Fungi</taxon>
        <taxon>Dikarya</taxon>
        <taxon>Basidiomycota</taxon>
        <taxon>Agaricomycotina</taxon>
        <taxon>Agaricomycetes</taxon>
        <taxon>Polyporales</taxon>
        <taxon>Polyporaceae</taxon>
        <taxon>Dichomitus</taxon>
    </lineage>
</organism>
<keyword evidence="1" id="KW-1133">Transmembrane helix</keyword>
<sequence>MLAHYAVVVIEDREPSPSYTRRLHCSKMSYPLFFAYPQLNLIIVSLSAALLDSPTFCMLSVPVGCTNTYPHVLAASFYSSYGQSHARVAPRGESYANQDPVDFSLPCQSGTSGVLWDNGMSLAGDRFTSSNTS</sequence>
<keyword evidence="1" id="KW-0472">Membrane</keyword>
<evidence type="ECO:0000256" key="1">
    <source>
        <dbReference type="SAM" id="Phobius"/>
    </source>
</evidence>
<dbReference type="Proteomes" id="UP000292957">
    <property type="component" value="Unassembled WGS sequence"/>
</dbReference>
<gene>
    <name evidence="2" type="ORF">BD311DRAFT_768742</name>
</gene>
<protein>
    <submittedName>
        <fullName evidence="2">Uncharacterized protein</fullName>
    </submittedName>
</protein>
<keyword evidence="1" id="KW-0812">Transmembrane</keyword>
<accession>A0A4Q9M8C7</accession>
<dbReference type="EMBL" id="ML143509">
    <property type="protein sequence ID" value="TBU23295.1"/>
    <property type="molecule type" value="Genomic_DNA"/>
</dbReference>
<name>A0A4Q9M8C7_9APHY</name>
<evidence type="ECO:0000313" key="2">
    <source>
        <dbReference type="EMBL" id="TBU23295.1"/>
    </source>
</evidence>